<gene>
    <name evidence="1" type="primary">masp1.42</name>
</gene>
<sequence>MMHINASAFVNNCTHSPLHLVHIICNMDIFSLLFNYANTSFESRDDKYRNDKYRNDKYRNDKYRNDGSGSAWAPGECANHYGLTCTNTRCSYYRAQAVEKWFSKKDDKKNKK</sequence>
<protein>
    <submittedName>
        <fullName evidence="1">Putative non-baculovirus protein e-4</fullName>
    </submittedName>
</protein>
<proteinExistence type="predicted"/>
<reference evidence="1" key="1">
    <citation type="submission" date="2016-01" db="EMBL/GenBank/DDBJ databases">
        <authorList>
            <person name="Oliw E.H."/>
        </authorList>
    </citation>
    <scope>NUCLEOTIDE SEQUENCE</scope>
    <source>
        <strain evidence="1">164</strain>
    </source>
</reference>
<dbReference type="EMBL" id="KU659593">
    <property type="protein sequence ID" value="ANW12275.1"/>
    <property type="molecule type" value="Genomic_DNA"/>
</dbReference>
<accession>A0A1B1V5J9</accession>
<organism evidence="1">
    <name type="scientific">Malacosoma sp. alphabaculovirus</name>
    <dbReference type="NCBI Taxonomy" id="1881632"/>
    <lineage>
        <taxon>Viruses</taxon>
        <taxon>Viruses incertae sedis</taxon>
        <taxon>Naldaviricetes</taxon>
        <taxon>Lefavirales</taxon>
        <taxon>Baculoviridae</taxon>
        <taxon>Alphabaculovirus</taxon>
    </lineage>
</organism>
<name>A0A1B1V5J9_9ABAC</name>
<evidence type="ECO:0000313" key="1">
    <source>
        <dbReference type="EMBL" id="ANW12275.1"/>
    </source>
</evidence>